<feature type="compositionally biased region" description="Basic and acidic residues" evidence="1">
    <location>
        <begin position="82"/>
        <end position="101"/>
    </location>
</feature>
<keyword evidence="3" id="KW-1185">Reference proteome</keyword>
<organism evidence="2 3">
    <name type="scientific">Oncorhynchus mykiss</name>
    <name type="common">Rainbow trout</name>
    <name type="synonym">Salmo gairdneri</name>
    <dbReference type="NCBI Taxonomy" id="8022"/>
    <lineage>
        <taxon>Eukaryota</taxon>
        <taxon>Metazoa</taxon>
        <taxon>Chordata</taxon>
        <taxon>Craniata</taxon>
        <taxon>Vertebrata</taxon>
        <taxon>Euteleostomi</taxon>
        <taxon>Actinopterygii</taxon>
        <taxon>Neopterygii</taxon>
        <taxon>Teleostei</taxon>
        <taxon>Protacanthopterygii</taxon>
        <taxon>Salmoniformes</taxon>
        <taxon>Salmonidae</taxon>
        <taxon>Salmoninae</taxon>
        <taxon>Oncorhynchus</taxon>
    </lineage>
</organism>
<evidence type="ECO:0000313" key="2">
    <source>
        <dbReference type="Ensembl" id="ENSOMYP00000107154.1"/>
    </source>
</evidence>
<reference evidence="2" key="2">
    <citation type="submission" date="2025-08" db="UniProtKB">
        <authorList>
            <consortium name="Ensembl"/>
        </authorList>
    </citation>
    <scope>IDENTIFICATION</scope>
</reference>
<reference evidence="2" key="3">
    <citation type="submission" date="2025-09" db="UniProtKB">
        <authorList>
            <consortium name="Ensembl"/>
        </authorList>
    </citation>
    <scope>IDENTIFICATION</scope>
</reference>
<sequence>MTRKANRTAISLVGSVYFKWRRVPRQRVCCISASWQTEPPRSGIEREGGGKKKTASGSGRLRGASLVSTCLSAAQSSINHPGTEREWRRGGREIERETVIE</sequence>
<protein>
    <submittedName>
        <fullName evidence="2">Uncharacterized protein</fullName>
    </submittedName>
</protein>
<dbReference type="Proteomes" id="UP000694395">
    <property type="component" value="Chromosome 32"/>
</dbReference>
<reference evidence="2" key="1">
    <citation type="submission" date="2020-07" db="EMBL/GenBank/DDBJ databases">
        <title>A long reads based de novo assembly of the rainbow trout Arlee double haploid line genome.</title>
        <authorList>
            <person name="Gao G."/>
            <person name="Palti Y."/>
        </authorList>
    </citation>
    <scope>NUCLEOTIDE SEQUENCE [LARGE SCALE GENOMIC DNA]</scope>
</reference>
<dbReference type="AlphaFoldDB" id="A0A8K9ULB3"/>
<evidence type="ECO:0000313" key="3">
    <source>
        <dbReference type="Proteomes" id="UP000694395"/>
    </source>
</evidence>
<dbReference type="Ensembl" id="ENSOMYT00000128380.1">
    <property type="protein sequence ID" value="ENSOMYP00000107154.1"/>
    <property type="gene ID" value="ENSOMYG00000055180.1"/>
</dbReference>
<accession>A0A8K9ULB3</accession>
<evidence type="ECO:0000256" key="1">
    <source>
        <dbReference type="SAM" id="MobiDB-lite"/>
    </source>
</evidence>
<name>A0A8K9ULB3_ONCMY</name>
<feature type="region of interest" description="Disordered" evidence="1">
    <location>
        <begin position="75"/>
        <end position="101"/>
    </location>
</feature>
<feature type="region of interest" description="Disordered" evidence="1">
    <location>
        <begin position="37"/>
        <end position="61"/>
    </location>
</feature>
<proteinExistence type="predicted"/>